<organism evidence="3 4">
    <name type="scientific">Leyella stercorea</name>
    <dbReference type="NCBI Taxonomy" id="363265"/>
    <lineage>
        <taxon>Bacteria</taxon>
        <taxon>Pseudomonadati</taxon>
        <taxon>Bacteroidota</taxon>
        <taxon>Bacteroidia</taxon>
        <taxon>Bacteroidales</taxon>
        <taxon>Prevotellaceae</taxon>
        <taxon>Leyella</taxon>
    </lineage>
</organism>
<protein>
    <recommendedName>
        <fullName evidence="2">HU domain-containing protein</fullName>
    </recommendedName>
</protein>
<dbReference type="Pfam" id="PF18291">
    <property type="entry name" value="HU-HIG"/>
    <property type="match status" value="1"/>
</dbReference>
<dbReference type="OrthoDB" id="1070719at2"/>
<feature type="domain" description="HU" evidence="2">
    <location>
        <begin position="1"/>
        <end position="127"/>
    </location>
</feature>
<dbReference type="EMBL" id="QRNO01000014">
    <property type="protein sequence ID" value="RHK51593.1"/>
    <property type="molecule type" value="Genomic_DNA"/>
</dbReference>
<sequence length="200" mass="22543">MSIKYEIHGIKNAKGDGKEQKYVHLFAHEAQSDHALEDDIQANCSLTKADVRAAFSALRDHMVRALASGSRFHLPGVGYFSLSVGLDAPDDLPDDKMRADYIRLRNIRFRPERSLLSEVVSGVSFERAGFSSRSRQYTEEQLLSLLRHYFATHTCLTRRILQRVAGLRESAAKKWLQHLTATGVLQKDGASNAPVYLWRG</sequence>
<evidence type="ECO:0000313" key="3">
    <source>
        <dbReference type="EMBL" id="RHK51593.1"/>
    </source>
</evidence>
<evidence type="ECO:0000256" key="1">
    <source>
        <dbReference type="ARBA" id="ARBA00023125"/>
    </source>
</evidence>
<proteinExistence type="predicted"/>
<evidence type="ECO:0000313" key="4">
    <source>
        <dbReference type="Proteomes" id="UP000286598"/>
    </source>
</evidence>
<dbReference type="GO" id="GO:0003677">
    <property type="term" value="F:DNA binding"/>
    <property type="evidence" value="ECO:0007669"/>
    <property type="project" value="UniProtKB-KW"/>
</dbReference>
<name>A0A415GP18_9BACT</name>
<dbReference type="AlphaFoldDB" id="A0A415GP18"/>
<accession>A0A415GP18</accession>
<reference evidence="3 4" key="1">
    <citation type="submission" date="2018-08" db="EMBL/GenBank/DDBJ databases">
        <title>A genome reference for cultivated species of the human gut microbiota.</title>
        <authorList>
            <person name="Zou Y."/>
            <person name="Xue W."/>
            <person name="Luo G."/>
        </authorList>
    </citation>
    <scope>NUCLEOTIDE SEQUENCE [LARGE SCALE GENOMIC DNA]</scope>
    <source>
        <strain evidence="3 4">AF42-9</strain>
    </source>
</reference>
<dbReference type="InterPro" id="IPR041607">
    <property type="entry name" value="HU-HIG"/>
</dbReference>
<comment type="caution">
    <text evidence="3">The sequence shown here is derived from an EMBL/GenBank/DDBJ whole genome shotgun (WGS) entry which is preliminary data.</text>
</comment>
<evidence type="ECO:0000259" key="2">
    <source>
        <dbReference type="Pfam" id="PF18291"/>
    </source>
</evidence>
<dbReference type="InterPro" id="IPR010992">
    <property type="entry name" value="IHF-like_DNA-bd_dom_sf"/>
</dbReference>
<dbReference type="Gene3D" id="4.10.520.10">
    <property type="entry name" value="IHF-like DNA-binding proteins"/>
    <property type="match status" value="1"/>
</dbReference>
<dbReference type="SUPFAM" id="SSF47729">
    <property type="entry name" value="IHF-like DNA-binding proteins"/>
    <property type="match status" value="1"/>
</dbReference>
<gene>
    <name evidence="3" type="ORF">DW060_04155</name>
</gene>
<keyword evidence="1" id="KW-0238">DNA-binding</keyword>
<keyword evidence="4" id="KW-1185">Reference proteome</keyword>
<dbReference type="Proteomes" id="UP000286598">
    <property type="component" value="Unassembled WGS sequence"/>
</dbReference>